<accession>A0A8J3QF54</accession>
<reference evidence="1" key="1">
    <citation type="submission" date="2021-01" db="EMBL/GenBank/DDBJ databases">
        <title>Whole genome shotgun sequence of Rhizocola hellebori NBRC 109834.</title>
        <authorList>
            <person name="Komaki H."/>
            <person name="Tamura T."/>
        </authorList>
    </citation>
    <scope>NUCLEOTIDE SEQUENCE</scope>
    <source>
        <strain evidence="1">NBRC 109834</strain>
    </source>
</reference>
<keyword evidence="2" id="KW-1185">Reference proteome</keyword>
<dbReference type="Proteomes" id="UP000612899">
    <property type="component" value="Unassembled WGS sequence"/>
</dbReference>
<name>A0A8J3QF54_9ACTN</name>
<proteinExistence type="predicted"/>
<evidence type="ECO:0000313" key="1">
    <source>
        <dbReference type="EMBL" id="GIH08584.1"/>
    </source>
</evidence>
<protein>
    <submittedName>
        <fullName evidence="1">Uncharacterized protein</fullName>
    </submittedName>
</protein>
<sequence length="53" mass="6075">MGDEVKAGSMDELLAHIPVTEEGKARWRARLAELDAKWTPERREELRKQLGLS</sequence>
<dbReference type="RefSeq" id="WP_203912396.1">
    <property type="nucleotide sequence ID" value="NZ_BONY01000052.1"/>
</dbReference>
<dbReference type="EMBL" id="BONY01000052">
    <property type="protein sequence ID" value="GIH08584.1"/>
    <property type="molecule type" value="Genomic_DNA"/>
</dbReference>
<dbReference type="AlphaFoldDB" id="A0A8J3QF54"/>
<evidence type="ECO:0000313" key="2">
    <source>
        <dbReference type="Proteomes" id="UP000612899"/>
    </source>
</evidence>
<organism evidence="1 2">
    <name type="scientific">Rhizocola hellebori</name>
    <dbReference type="NCBI Taxonomy" id="1392758"/>
    <lineage>
        <taxon>Bacteria</taxon>
        <taxon>Bacillati</taxon>
        <taxon>Actinomycetota</taxon>
        <taxon>Actinomycetes</taxon>
        <taxon>Micromonosporales</taxon>
        <taxon>Micromonosporaceae</taxon>
        <taxon>Rhizocola</taxon>
    </lineage>
</organism>
<gene>
    <name evidence="1" type="ORF">Rhe02_66510</name>
</gene>
<comment type="caution">
    <text evidence="1">The sequence shown here is derived from an EMBL/GenBank/DDBJ whole genome shotgun (WGS) entry which is preliminary data.</text>
</comment>